<dbReference type="PIRSF" id="PIRSF001112">
    <property type="entry name" value="Epoxide_hydrolase"/>
    <property type="match status" value="1"/>
</dbReference>
<evidence type="ECO:0000313" key="7">
    <source>
        <dbReference type="Proteomes" id="UP000320404"/>
    </source>
</evidence>
<keyword evidence="2" id="KW-0058">Aromatic hydrocarbons catabolism</keyword>
<feature type="domain" description="Epoxide hydrolase N-terminal" evidence="5">
    <location>
        <begin position="70"/>
        <end position="175"/>
    </location>
</feature>
<dbReference type="PANTHER" id="PTHR21661">
    <property type="entry name" value="EPOXIDE HYDROLASE 1-RELATED"/>
    <property type="match status" value="1"/>
</dbReference>
<dbReference type="InterPro" id="IPR010497">
    <property type="entry name" value="Epoxide_hydro_N"/>
</dbReference>
<dbReference type="GO" id="GO:0004301">
    <property type="term" value="F:epoxide hydrolase activity"/>
    <property type="evidence" value="ECO:0007669"/>
    <property type="project" value="TreeGrafter"/>
</dbReference>
<evidence type="ECO:0000313" key="6">
    <source>
        <dbReference type="EMBL" id="RZO73203.1"/>
    </source>
</evidence>
<gene>
    <name evidence="6" type="ORF">EVA69_06840</name>
</gene>
<dbReference type="Pfam" id="PF06441">
    <property type="entry name" value="EHN"/>
    <property type="match status" value="1"/>
</dbReference>
<dbReference type="PROSITE" id="PS51257">
    <property type="entry name" value="PROKAR_LIPOPROTEIN"/>
    <property type="match status" value="1"/>
</dbReference>
<evidence type="ECO:0000259" key="5">
    <source>
        <dbReference type="Pfam" id="PF06441"/>
    </source>
</evidence>
<protein>
    <submittedName>
        <fullName evidence="6">Epoxide hydrolase</fullName>
    </submittedName>
</protein>
<evidence type="ECO:0000256" key="2">
    <source>
        <dbReference type="ARBA" id="ARBA00022797"/>
    </source>
</evidence>
<comment type="caution">
    <text evidence="6">The sequence shown here is derived from an EMBL/GenBank/DDBJ whole genome shotgun (WGS) entry which is preliminary data.</text>
</comment>
<accession>A0A520RSH6</accession>
<name>A0A520RSH6_9GAMM</name>
<dbReference type="GO" id="GO:0097176">
    <property type="term" value="P:epoxide metabolic process"/>
    <property type="evidence" value="ECO:0007669"/>
    <property type="project" value="TreeGrafter"/>
</dbReference>
<dbReference type="Proteomes" id="UP000320404">
    <property type="component" value="Unassembled WGS sequence"/>
</dbReference>
<evidence type="ECO:0000256" key="1">
    <source>
        <dbReference type="ARBA" id="ARBA00010088"/>
    </source>
</evidence>
<proteinExistence type="inferred from homology"/>
<dbReference type="PANTHER" id="PTHR21661:SF35">
    <property type="entry name" value="EPOXIDE HYDROLASE"/>
    <property type="match status" value="1"/>
</dbReference>
<keyword evidence="3 6" id="KW-0378">Hydrolase</keyword>
<feature type="active site" description="Nucleophile" evidence="4">
    <location>
        <position position="244"/>
    </location>
</feature>
<evidence type="ECO:0000256" key="3">
    <source>
        <dbReference type="ARBA" id="ARBA00022801"/>
    </source>
</evidence>
<feature type="active site" description="Proton donor" evidence="4">
    <location>
        <position position="377"/>
    </location>
</feature>
<dbReference type="PRINTS" id="PR00412">
    <property type="entry name" value="EPOXHYDRLASE"/>
</dbReference>
<dbReference type="Gene3D" id="3.40.50.1820">
    <property type="entry name" value="alpha/beta hydrolase"/>
    <property type="match status" value="1"/>
</dbReference>
<feature type="active site" description="Proton acceptor" evidence="4">
    <location>
        <position position="430"/>
    </location>
</feature>
<dbReference type="AlphaFoldDB" id="A0A520RSH6"/>
<reference evidence="6 7" key="1">
    <citation type="submission" date="2019-02" db="EMBL/GenBank/DDBJ databases">
        <title>Prokaryotic population dynamics and viral predation in marine succession experiment using metagenomics: the confinement effect.</title>
        <authorList>
            <person name="Haro-Moreno J.M."/>
            <person name="Rodriguez-Valera F."/>
            <person name="Lopez-Perez M."/>
        </authorList>
    </citation>
    <scope>NUCLEOTIDE SEQUENCE [LARGE SCALE GENOMIC DNA]</scope>
    <source>
        <strain evidence="6">MED-G158</strain>
    </source>
</reference>
<comment type="similarity">
    <text evidence="1">Belongs to the peptidase S33 family.</text>
</comment>
<evidence type="ECO:0000256" key="4">
    <source>
        <dbReference type="PIRSR" id="PIRSR001112-1"/>
    </source>
</evidence>
<dbReference type="InterPro" id="IPR029058">
    <property type="entry name" value="AB_hydrolase_fold"/>
</dbReference>
<dbReference type="EMBL" id="SHAH01000132">
    <property type="protein sequence ID" value="RZO73203.1"/>
    <property type="molecule type" value="Genomic_DNA"/>
</dbReference>
<sequence>MHKEISIRARFEIPVRALSVGLLFLGSLACHSAGAVDIIATSGKQTLSQPDTQFSPAQAQQHLAASSTAITPFRINVPDSAIADLRQRLSLTRLPDQLDGVSWEYGTDLEYLKALLDYWRTEFNWRAQEELLNQFSQFKTTIDNIDLHFVHQRSSHESAIPLLLVHGWPGSVSEFSKIIGPLTDPTSHGGSAEDAFHVIAPSLPGFGFSSAPTEPGFGPEQMAVALADLMERLGYEQYALAGGDWGAIINRHLANHYPERLIGLHSNMVLANPPADPEQRDAVSESEAAVVEARRNYMLNEVGYQQIQGTKPQTLGYGLNDSPAGLAGWIVEKFHGWSDLPQDEAGNLDNNFSKDEILTNISIYWFTGSITSSARIYYENRNSPRLKPMSYINVPTGAAIFPAEIYILPRAWVEAAYDLRQWTVMPEGGHFAALEQPQSYLQDLREFYRLLR</sequence>
<dbReference type="SUPFAM" id="SSF53474">
    <property type="entry name" value="alpha/beta-Hydrolases"/>
    <property type="match status" value="1"/>
</dbReference>
<organism evidence="6 7">
    <name type="scientific">OM182 bacterium</name>
    <dbReference type="NCBI Taxonomy" id="2510334"/>
    <lineage>
        <taxon>Bacteria</taxon>
        <taxon>Pseudomonadati</taxon>
        <taxon>Pseudomonadota</taxon>
        <taxon>Gammaproteobacteria</taxon>
        <taxon>OMG group</taxon>
        <taxon>OM182 clade</taxon>
    </lineage>
</organism>
<dbReference type="InterPro" id="IPR016292">
    <property type="entry name" value="Epoxide_hydrolase"/>
</dbReference>
<dbReference type="InterPro" id="IPR000639">
    <property type="entry name" value="Epox_hydrolase-like"/>
</dbReference>